<dbReference type="InterPro" id="IPR011990">
    <property type="entry name" value="TPR-like_helical_dom_sf"/>
</dbReference>
<dbReference type="AlphaFoldDB" id="A0AAP7ZKZ0"/>
<gene>
    <name evidence="3" type="ORF">B7R77_04105</name>
</gene>
<protein>
    <recommendedName>
        <fullName evidence="2">CHAT domain-containing protein</fullName>
    </recommendedName>
</protein>
<dbReference type="EMBL" id="NCTK01000001">
    <property type="protein sequence ID" value="OYQ12522.1"/>
    <property type="molecule type" value="Genomic_DNA"/>
</dbReference>
<reference evidence="3 4" key="1">
    <citation type="submission" date="2017-04" db="EMBL/GenBank/DDBJ databases">
        <title>Genome Announcement: Closed genomes of Ralstonia solanacearum strains K60, UW551, and UW700.</title>
        <authorList>
            <person name="Hayes M."/>
            <person name="Macintyre A.M."/>
            <person name="Allen C."/>
        </authorList>
    </citation>
    <scope>NUCLEOTIDE SEQUENCE [LARGE SCALE GENOMIC DNA]</scope>
    <source>
        <strain evidence="3 4">UW25</strain>
    </source>
</reference>
<dbReference type="SUPFAM" id="SSF48452">
    <property type="entry name" value="TPR-like"/>
    <property type="match status" value="1"/>
</dbReference>
<evidence type="ECO:0000313" key="4">
    <source>
        <dbReference type="Proteomes" id="UP000216164"/>
    </source>
</evidence>
<evidence type="ECO:0000259" key="2">
    <source>
        <dbReference type="Pfam" id="PF12770"/>
    </source>
</evidence>
<evidence type="ECO:0000256" key="1">
    <source>
        <dbReference type="SAM" id="SignalP"/>
    </source>
</evidence>
<sequence length="1026" mass="111570">MSRRIAIAAILLGLGMVCGHPVQADTLPCTVSPSAPLALQDARALYAQGRFQAAAGAFAALAGKDNQPTAARLDALFGLERALKAQACDTEAIDAQRARLALAQRTGDTEAMRASQARIARLLVTRDTGEAERLAHQVLTGRSGTMPPDDSASDAYTTLAIVATKRGAYSDAKALLDAALSAATSSMRRSEAWRTLGALCEADPQFGDAARAWHESLAEAERASDAEARALAQIYLAGTFHNATEPPARALYAQAREQARASHMRRVEAFAEFEEGRRLRRVAVNGERVRGAQLLLQASEHDAEIGDFSQEHVALLELASARFALGDYAGANRALERSAAQSRRLGYPADAAKANHLLALIAMRQPAPDSAAILAELEAALTGMAGSEARVQQARVLHDMAIFALSRKDTTSARQRLIEAQAIVAASREADAVPMRQRIAVALGWTLLESGQIEPAIVLLRAATAMETSEADTEARGQAWWGLARAYRPRFHEAARLFYLRAVRDIDPLRPRGRDLQDTTARVAFMRSYASLYRELSSLLLDMNRYEQAHYAADLMQRTELVEANWIQTRSGREEATAALGGNPTLLDCEKAITPREANYAEQWLSLEQRGAWSTACRSSAGREQPACAEGRKLESERKELALEQRDCVGQLELVRSETSNFTIKKFLDDWETAFADDDVTLVVTVLEEGSLHLMLRSRATSGYIVRTQPIGRAAVEDLVTQWKTALDEEHQRRKGPLGKPGDDSTARAALLRDDLLRRMYKALFAGLDPILTPAARDGGLPPLVIALDGPLRDFPIAALYDGQRYLGDRAAITLLTPTLAVTREVVDAVPQPGLVMGMSKLANPPLSYVDGEVRRIAKILRVDPHLDKEASLDRLKDWLNGLDSRAMAQVLHIAAHGSSGGTGDSTVVQLWGGDLTGTQLEDQRDLLRHVRLVVLSACESAVGSENGVVLGLAGLAQLGTRSVIGSLWKVDDQATADLMEAFYMIWTAQPSSGPARALAAAQARVRKDYPHPYYWAAFTTIGRWQ</sequence>
<dbReference type="PANTHER" id="PTHR10098">
    <property type="entry name" value="RAPSYN-RELATED"/>
    <property type="match status" value="1"/>
</dbReference>
<dbReference type="InterPro" id="IPR024983">
    <property type="entry name" value="CHAT_dom"/>
</dbReference>
<dbReference type="Proteomes" id="UP000216164">
    <property type="component" value="Unassembled WGS sequence"/>
</dbReference>
<organism evidence="3 4">
    <name type="scientific">Ralstonia solanacearum K60</name>
    <dbReference type="NCBI Taxonomy" id="1091042"/>
    <lineage>
        <taxon>Bacteria</taxon>
        <taxon>Pseudomonadati</taxon>
        <taxon>Pseudomonadota</taxon>
        <taxon>Betaproteobacteria</taxon>
        <taxon>Burkholderiales</taxon>
        <taxon>Burkholderiaceae</taxon>
        <taxon>Ralstonia</taxon>
        <taxon>Ralstonia solanacearum species complex</taxon>
    </lineage>
</organism>
<evidence type="ECO:0000313" key="3">
    <source>
        <dbReference type="EMBL" id="OYQ12522.1"/>
    </source>
</evidence>
<proteinExistence type="predicted"/>
<comment type="caution">
    <text evidence="3">The sequence shown here is derived from an EMBL/GenBank/DDBJ whole genome shotgun (WGS) entry which is preliminary data.</text>
</comment>
<feature type="domain" description="CHAT" evidence="2">
    <location>
        <begin position="756"/>
        <end position="1023"/>
    </location>
</feature>
<dbReference type="RefSeq" id="WP_003268968.1">
    <property type="nucleotide sequence ID" value="NZ_NCTK01000001.1"/>
</dbReference>
<dbReference type="Pfam" id="PF12770">
    <property type="entry name" value="CHAT"/>
    <property type="match status" value="1"/>
</dbReference>
<feature type="chain" id="PRO_5042918166" description="CHAT domain-containing protein" evidence="1">
    <location>
        <begin position="25"/>
        <end position="1026"/>
    </location>
</feature>
<feature type="signal peptide" evidence="1">
    <location>
        <begin position="1"/>
        <end position="24"/>
    </location>
</feature>
<dbReference type="Gene3D" id="1.25.40.10">
    <property type="entry name" value="Tetratricopeptide repeat domain"/>
    <property type="match status" value="2"/>
</dbReference>
<keyword evidence="1" id="KW-0732">Signal</keyword>
<accession>A0AAP7ZKZ0</accession>
<name>A0AAP7ZKZ0_RALSL</name>